<proteinExistence type="predicted"/>
<comment type="caution">
    <text evidence="1">The sequence shown here is derived from an EMBL/GenBank/DDBJ whole genome shotgun (WGS) entry which is preliminary data.</text>
</comment>
<protein>
    <submittedName>
        <fullName evidence="1">Uncharacterized protein</fullName>
    </submittedName>
</protein>
<organism evidence="1 2">
    <name type="scientific">Eumeta variegata</name>
    <name type="common">Bagworm moth</name>
    <name type="synonym">Eumeta japonica</name>
    <dbReference type="NCBI Taxonomy" id="151549"/>
    <lineage>
        <taxon>Eukaryota</taxon>
        <taxon>Metazoa</taxon>
        <taxon>Ecdysozoa</taxon>
        <taxon>Arthropoda</taxon>
        <taxon>Hexapoda</taxon>
        <taxon>Insecta</taxon>
        <taxon>Pterygota</taxon>
        <taxon>Neoptera</taxon>
        <taxon>Endopterygota</taxon>
        <taxon>Lepidoptera</taxon>
        <taxon>Glossata</taxon>
        <taxon>Ditrysia</taxon>
        <taxon>Tineoidea</taxon>
        <taxon>Psychidae</taxon>
        <taxon>Oiketicinae</taxon>
        <taxon>Eumeta</taxon>
    </lineage>
</organism>
<sequence>MRRLGSHLSVVFRSLSALVDVTVCIFLKMCLVGLKNNARASQKYGSRLPLERGGYELCISNPVSGVERVGRFQERHKVATERSVHDATPTSRALPLWYLSPFSAVRPDTAPPDFRSTTCLLLDIVQPLFRAVRNPALHAPRQKRVANLVTALNAPLTSGRNDFAFMTCTITPFSGRHNTMCPGHYH</sequence>
<accession>A0A4C1V0E6</accession>
<reference evidence="1 2" key="1">
    <citation type="journal article" date="2019" name="Commun. Biol.">
        <title>The bagworm genome reveals a unique fibroin gene that provides high tensile strength.</title>
        <authorList>
            <person name="Kono N."/>
            <person name="Nakamura H."/>
            <person name="Ohtoshi R."/>
            <person name="Tomita M."/>
            <person name="Numata K."/>
            <person name="Arakawa K."/>
        </authorList>
    </citation>
    <scope>NUCLEOTIDE SEQUENCE [LARGE SCALE GENOMIC DNA]</scope>
</reference>
<gene>
    <name evidence="1" type="ORF">EVAR_27618_1</name>
</gene>
<dbReference type="AlphaFoldDB" id="A0A4C1V0E6"/>
<dbReference type="Proteomes" id="UP000299102">
    <property type="component" value="Unassembled WGS sequence"/>
</dbReference>
<keyword evidence="2" id="KW-1185">Reference proteome</keyword>
<dbReference type="EMBL" id="BGZK01000256">
    <property type="protein sequence ID" value="GBP32195.1"/>
    <property type="molecule type" value="Genomic_DNA"/>
</dbReference>
<evidence type="ECO:0000313" key="2">
    <source>
        <dbReference type="Proteomes" id="UP000299102"/>
    </source>
</evidence>
<evidence type="ECO:0000313" key="1">
    <source>
        <dbReference type="EMBL" id="GBP32195.1"/>
    </source>
</evidence>
<name>A0A4C1V0E6_EUMVA</name>